<dbReference type="PANTHER" id="PTHR43087">
    <property type="entry name" value="LYSINE/ARGININE/ORNITHINE TRANSPORT SYSTEM KINASE"/>
    <property type="match status" value="1"/>
</dbReference>
<dbReference type="InterPro" id="IPR053439">
    <property type="entry name" value="IcmF/GTPase_domain"/>
</dbReference>
<dbReference type="NCBIfam" id="TIGR00640">
    <property type="entry name" value="acid_CoA_mut_C"/>
    <property type="match status" value="1"/>
</dbReference>
<dbReference type="EC" id="5.4.99.13" evidence="10"/>
<feature type="binding site" evidence="10">
    <location>
        <position position="877"/>
    </location>
    <ligand>
        <name>substrate</name>
    </ligand>
</feature>
<dbReference type="Gene3D" id="3.40.50.300">
    <property type="entry name" value="P-loop containing nucleotide triphosphate hydrolases"/>
    <property type="match status" value="1"/>
</dbReference>
<keyword evidence="10" id="KW-0511">Multifunctional enzyme</keyword>
<evidence type="ECO:0000256" key="5">
    <source>
        <dbReference type="ARBA" id="ARBA00022801"/>
    </source>
</evidence>
<reference evidence="13 14" key="1">
    <citation type="submission" date="2017-03" db="EMBL/GenBank/DDBJ databases">
        <authorList>
            <person name="Afonso C.L."/>
            <person name="Miller P.J."/>
            <person name="Scott M.A."/>
            <person name="Spackman E."/>
            <person name="Goraichik I."/>
            <person name="Dimitrov K.M."/>
            <person name="Suarez D.L."/>
            <person name="Swayne D.E."/>
        </authorList>
    </citation>
    <scope>NUCLEOTIDE SEQUENCE [LARGE SCALE GENOMIC DNA]</scope>
    <source>
        <strain evidence="13">PRJEB14757</strain>
    </source>
</reference>
<evidence type="ECO:0000256" key="4">
    <source>
        <dbReference type="ARBA" id="ARBA00022741"/>
    </source>
</evidence>
<keyword evidence="7 10" id="KW-0143">Chaperone</keyword>
<comment type="similarity">
    <text evidence="10">Belongs to the IcmF family.</text>
</comment>
<feature type="binding site" evidence="10">
    <location>
        <position position="1110"/>
    </location>
    <ligand>
        <name>GTP</name>
        <dbReference type="ChEBI" id="CHEBI:37565"/>
    </ligand>
</feature>
<evidence type="ECO:0000256" key="11">
    <source>
        <dbReference type="SAM" id="MobiDB-lite"/>
    </source>
</evidence>
<evidence type="ECO:0000256" key="3">
    <source>
        <dbReference type="ARBA" id="ARBA00022723"/>
    </source>
</evidence>
<keyword evidence="6 10" id="KW-0342">GTP-binding</keyword>
<feature type="binding site" evidence="10">
    <location>
        <position position="253"/>
    </location>
    <ligand>
        <name>Mg(2+)</name>
        <dbReference type="ChEBI" id="CHEBI:18420"/>
        <label>1</label>
        <note>catalytic</note>
    </ligand>
</feature>
<feature type="binding site" evidence="10">
    <location>
        <position position="301"/>
    </location>
    <ligand>
        <name>Mg(2+)</name>
        <dbReference type="ChEBI" id="CHEBI:18420"/>
        <label>1</label>
        <note>catalytic</note>
    </ligand>
</feature>
<feature type="binding site" evidence="10">
    <location>
        <position position="744"/>
    </location>
    <ligand>
        <name>substrate</name>
    </ligand>
</feature>
<dbReference type="GO" id="GO:0047727">
    <property type="term" value="F:isobutyryl-CoA mutase activity"/>
    <property type="evidence" value="ECO:0007669"/>
    <property type="project" value="UniProtKB-UniRule"/>
</dbReference>
<evidence type="ECO:0000256" key="6">
    <source>
        <dbReference type="ARBA" id="ARBA00023134"/>
    </source>
</evidence>
<dbReference type="GO" id="GO:0005525">
    <property type="term" value="F:GTP binding"/>
    <property type="evidence" value="ECO:0007669"/>
    <property type="project" value="UniProtKB-UniRule"/>
</dbReference>
<dbReference type="InterPro" id="IPR027417">
    <property type="entry name" value="P-loop_NTPase"/>
</dbReference>
<dbReference type="Gene3D" id="3.20.20.240">
    <property type="entry name" value="Methylmalonyl-CoA mutase"/>
    <property type="match status" value="1"/>
</dbReference>
<dbReference type="FunFam" id="3.40.50.280:FF:000005">
    <property type="entry name" value="Fused isobutyryl-CoA mutase"/>
    <property type="match status" value="1"/>
</dbReference>
<dbReference type="STRING" id="1246637.MTBBW1_1310068"/>
<dbReference type="OrthoDB" id="9762378at2"/>
<dbReference type="Proteomes" id="UP000191931">
    <property type="component" value="Unassembled WGS sequence"/>
</dbReference>
<protein>
    <recommendedName>
        <fullName evidence="10">Fused isobutyryl-CoA mutase</fullName>
    </recommendedName>
    <domain>
        <recommendedName>
            <fullName evidence="10">Isobutyryl-CoA mutase</fullName>
            <shortName evidence="10">ICM</shortName>
            <ecNumber evidence="10">5.4.99.13</ecNumber>
        </recommendedName>
    </domain>
    <domain>
        <recommendedName>
            <fullName evidence="10">P-loop GTPase</fullName>
            <ecNumber evidence="10">3.6.5.-</ecNumber>
        </recommendedName>
        <alternativeName>
            <fullName evidence="10">G-protein chaperone</fullName>
        </alternativeName>
    </domain>
</protein>
<feature type="binding site" evidence="10">
    <location>
        <position position="253"/>
    </location>
    <ligand>
        <name>Mg(2+)</name>
        <dbReference type="ChEBI" id="CHEBI:18420"/>
        <label>2</label>
    </ligand>
</feature>
<evidence type="ECO:0000256" key="10">
    <source>
        <dbReference type="HAMAP-Rule" id="MF_02050"/>
    </source>
</evidence>
<feature type="binding site" evidence="10">
    <location>
        <position position="240"/>
    </location>
    <ligand>
        <name>Mg(2+)</name>
        <dbReference type="ChEBI" id="CHEBI:18420"/>
        <label>2</label>
    </ligand>
</feature>
<dbReference type="CDD" id="cd02071">
    <property type="entry name" value="MM_CoA_mut_B12_BD"/>
    <property type="match status" value="1"/>
</dbReference>
<dbReference type="AlphaFoldDB" id="A0A1W1H7B0"/>
<evidence type="ECO:0000313" key="14">
    <source>
        <dbReference type="Proteomes" id="UP000191931"/>
    </source>
</evidence>
<evidence type="ECO:0000256" key="7">
    <source>
        <dbReference type="ARBA" id="ARBA00023186"/>
    </source>
</evidence>
<dbReference type="SUPFAM" id="SSF51703">
    <property type="entry name" value="Cobalamin (vitamin B12)-dependent enzymes"/>
    <property type="match status" value="1"/>
</dbReference>
<dbReference type="RefSeq" id="WP_080804699.1">
    <property type="nucleotide sequence ID" value="NZ_LT828548.1"/>
</dbReference>
<dbReference type="NCBIfam" id="NF045497">
    <property type="entry name" value="IsobCoAmut_IcmF"/>
    <property type="match status" value="1"/>
</dbReference>
<proteinExistence type="inferred from homology"/>
<keyword evidence="3 10" id="KW-0479">Metal-binding</keyword>
<dbReference type="GO" id="GO:0000287">
    <property type="term" value="F:magnesium ion binding"/>
    <property type="evidence" value="ECO:0007669"/>
    <property type="project" value="UniProtKB-UniRule"/>
</dbReference>
<comment type="catalytic activity">
    <reaction evidence="10">
        <text>2-methylpropanoyl-CoA = butanoyl-CoA</text>
        <dbReference type="Rhea" id="RHEA:13141"/>
        <dbReference type="ChEBI" id="CHEBI:57338"/>
        <dbReference type="ChEBI" id="CHEBI:57371"/>
        <dbReference type="EC" id="5.4.99.13"/>
    </reaction>
</comment>
<feature type="binding site" evidence="10">
    <location>
        <position position="256"/>
    </location>
    <ligand>
        <name>GTP</name>
        <dbReference type="ChEBI" id="CHEBI:37565"/>
    </ligand>
</feature>
<dbReference type="Pfam" id="PF02310">
    <property type="entry name" value="B12-binding"/>
    <property type="match status" value="1"/>
</dbReference>
<evidence type="ECO:0000256" key="9">
    <source>
        <dbReference type="ARBA" id="ARBA00023285"/>
    </source>
</evidence>
<keyword evidence="10" id="KW-0460">Magnesium</keyword>
<dbReference type="Pfam" id="PF03308">
    <property type="entry name" value="MeaB"/>
    <property type="match status" value="1"/>
</dbReference>
<dbReference type="InterPro" id="IPR006159">
    <property type="entry name" value="Acid_CoA_mut_C"/>
</dbReference>
<comment type="cofactor">
    <cofactor evidence="1 10">
        <name>adenosylcob(III)alamin</name>
        <dbReference type="ChEBI" id="CHEBI:18408"/>
    </cofactor>
</comment>
<evidence type="ECO:0000313" key="13">
    <source>
        <dbReference type="EMBL" id="SLM28370.1"/>
    </source>
</evidence>
<dbReference type="EMBL" id="FWEV01000037">
    <property type="protein sequence ID" value="SLM28370.1"/>
    <property type="molecule type" value="Genomic_DNA"/>
</dbReference>
<dbReference type="PANTHER" id="PTHR43087:SF1">
    <property type="entry name" value="LAO_AO TRANSPORT SYSTEM ATPASE"/>
    <property type="match status" value="1"/>
</dbReference>
<dbReference type="InterPro" id="IPR016176">
    <property type="entry name" value="Cbl-dep_enz_cat"/>
</dbReference>
<accession>A0A1W1H7B0</accession>
<keyword evidence="2 10" id="KW-0846">Cobalamin</keyword>
<keyword evidence="8 10" id="KW-0413">Isomerase</keyword>
<comment type="subunit">
    <text evidence="10">Homodimer.</text>
</comment>
<dbReference type="GO" id="GO:0006637">
    <property type="term" value="P:acyl-CoA metabolic process"/>
    <property type="evidence" value="ECO:0007669"/>
    <property type="project" value="UniProtKB-UniRule"/>
</dbReference>
<feature type="binding site" evidence="10">
    <location>
        <begin position="211"/>
        <end position="216"/>
    </location>
    <ligand>
        <name>GTP</name>
        <dbReference type="ChEBI" id="CHEBI:37565"/>
    </ligand>
</feature>
<comment type="catalytic activity">
    <reaction evidence="10">
        <text>GTP + H2O = GDP + phosphate + H(+)</text>
        <dbReference type="Rhea" id="RHEA:19669"/>
        <dbReference type="ChEBI" id="CHEBI:15377"/>
        <dbReference type="ChEBI" id="CHEBI:15378"/>
        <dbReference type="ChEBI" id="CHEBI:37565"/>
        <dbReference type="ChEBI" id="CHEBI:43474"/>
        <dbReference type="ChEBI" id="CHEBI:58189"/>
    </reaction>
</comment>
<dbReference type="EC" id="3.6.5.-" evidence="10"/>
<comment type="cofactor">
    <cofactor evidence="10">
        <name>Mg(2+)</name>
        <dbReference type="ChEBI" id="CHEBI:18420"/>
    </cofactor>
</comment>
<keyword evidence="9 10" id="KW-0170">Cobalt</keyword>
<feature type="binding site" evidence="10">
    <location>
        <position position="638"/>
    </location>
    <ligand>
        <name>substrate</name>
    </ligand>
</feature>
<dbReference type="GO" id="GO:0034784">
    <property type="term" value="F:pivalyl-CoA mutase activity"/>
    <property type="evidence" value="ECO:0007669"/>
    <property type="project" value="InterPro"/>
</dbReference>
<feature type="binding site" description="axial binding residue" evidence="10">
    <location>
        <position position="26"/>
    </location>
    <ligand>
        <name>adenosylcob(III)alamin</name>
        <dbReference type="ChEBI" id="CHEBI:18408"/>
    </ligand>
    <ligandPart>
        <name>Co</name>
        <dbReference type="ChEBI" id="CHEBI:27638"/>
    </ligandPart>
</feature>
<dbReference type="InterPro" id="IPR036724">
    <property type="entry name" value="Cobalamin-bd_sf"/>
</dbReference>
<dbReference type="SUPFAM" id="SSF52242">
    <property type="entry name" value="Cobalamin (vitamin B12)-binding domain"/>
    <property type="match status" value="1"/>
</dbReference>
<dbReference type="PROSITE" id="PS51332">
    <property type="entry name" value="B12_BINDING"/>
    <property type="match status" value="1"/>
</dbReference>
<dbReference type="Gene3D" id="3.40.50.280">
    <property type="entry name" value="Cobalamin-binding domain"/>
    <property type="match status" value="1"/>
</dbReference>
<dbReference type="HAMAP" id="MF_02050">
    <property type="entry name" value="IcmF"/>
    <property type="match status" value="1"/>
</dbReference>
<organism evidence="13 14">
    <name type="scientific">Desulfamplus magnetovallimortis</name>
    <dbReference type="NCBI Taxonomy" id="1246637"/>
    <lineage>
        <taxon>Bacteria</taxon>
        <taxon>Pseudomonadati</taxon>
        <taxon>Thermodesulfobacteriota</taxon>
        <taxon>Desulfobacteria</taxon>
        <taxon>Desulfobacterales</taxon>
        <taxon>Desulfobacteraceae</taxon>
        <taxon>Desulfamplus</taxon>
    </lineage>
</organism>
<dbReference type="Pfam" id="PF01642">
    <property type="entry name" value="MM_CoA_mutase"/>
    <property type="match status" value="2"/>
</dbReference>
<keyword evidence="14" id="KW-1185">Reference proteome</keyword>
<feature type="binding site" evidence="10">
    <location>
        <position position="302"/>
    </location>
    <ligand>
        <name>Mg(2+)</name>
        <dbReference type="ChEBI" id="CHEBI:18420"/>
        <label>2</label>
    </ligand>
</feature>
<evidence type="ECO:0000259" key="12">
    <source>
        <dbReference type="PROSITE" id="PS51332"/>
    </source>
</evidence>
<comment type="caution">
    <text evidence="10">Lacks conserved residue(s) required for the propagation of feature annotation.</text>
</comment>
<evidence type="ECO:0000256" key="2">
    <source>
        <dbReference type="ARBA" id="ARBA00022628"/>
    </source>
</evidence>
<feature type="binding site" evidence="10">
    <location>
        <begin position="348"/>
        <end position="351"/>
    </location>
    <ligand>
        <name>GTP</name>
        <dbReference type="ChEBI" id="CHEBI:37565"/>
    </ligand>
</feature>
<dbReference type="GO" id="GO:0003924">
    <property type="term" value="F:GTPase activity"/>
    <property type="evidence" value="ECO:0007669"/>
    <property type="project" value="UniProtKB-UniRule"/>
</dbReference>
<keyword evidence="4 10" id="KW-0547">Nucleotide-binding</keyword>
<dbReference type="InterPro" id="IPR052040">
    <property type="entry name" value="GTPase/Isobutyryl-CoA_mutase"/>
</dbReference>
<comment type="domain">
    <text evidence="10">Is composed of four functional domains: the N-terminal 5'-deoxyadenosylcobalamin binding region that is homologous to the small subunit of ICM (IcmB), a middle P-loop GTPase domain (MeaI) that likely acts as a chaperone for ICM, a structured linker region involved in dimer formation, and a C-terminal part that is homologous to the large substrate-binding subunit of ICM (IcmA).</text>
</comment>
<dbReference type="InterPro" id="IPR033669">
    <property type="entry name" value="IcmF"/>
</dbReference>
<dbReference type="GO" id="GO:0031419">
    <property type="term" value="F:cobalamin binding"/>
    <property type="evidence" value="ECO:0007669"/>
    <property type="project" value="UniProtKB-UniRule"/>
</dbReference>
<feature type="binding site" evidence="10">
    <location>
        <position position="989"/>
    </location>
    <ligand>
        <name>GTP</name>
        <dbReference type="ChEBI" id="CHEBI:37565"/>
    </ligand>
</feature>
<dbReference type="InterPro" id="IPR006099">
    <property type="entry name" value="MeMalonylCoA_mutase_a/b_cat"/>
</dbReference>
<feature type="compositionally biased region" description="Low complexity" evidence="11">
    <location>
        <begin position="486"/>
        <end position="500"/>
    </location>
</feature>
<comment type="function">
    <text evidence="10">Catalyzes the reversible interconversion of isobutyryl-CoA and n-butyryl-CoA, using radical chemistry. Also exhibits GTPase activity, associated with its G-protein domain (MeaI) that functions as a chaperone that assists cofactor delivery and proper holo-enzyme assembly.</text>
</comment>
<name>A0A1W1H7B0_9BACT</name>
<feature type="binding site" evidence="10">
    <location>
        <position position="215"/>
    </location>
    <ligand>
        <name>Mg(2+)</name>
        <dbReference type="ChEBI" id="CHEBI:18420"/>
        <label>1</label>
        <note>catalytic</note>
    </ligand>
</feature>
<feature type="binding site" evidence="10">
    <location>
        <position position="301"/>
    </location>
    <ligand>
        <name>Mg(2+)</name>
        <dbReference type="ChEBI" id="CHEBI:18420"/>
        <label>2</label>
    </ligand>
</feature>
<feature type="binding site" evidence="10">
    <location>
        <position position="837"/>
    </location>
    <ligand>
        <name>substrate</name>
    </ligand>
</feature>
<feature type="domain" description="B12-binding" evidence="12">
    <location>
        <begin position="13"/>
        <end position="151"/>
    </location>
</feature>
<evidence type="ECO:0000256" key="1">
    <source>
        <dbReference type="ARBA" id="ARBA00001922"/>
    </source>
</evidence>
<feature type="region of interest" description="Disordered" evidence="11">
    <location>
        <begin position="477"/>
        <end position="500"/>
    </location>
</feature>
<dbReference type="InterPro" id="IPR006158">
    <property type="entry name" value="Cobalamin-bd"/>
</dbReference>
<dbReference type="SUPFAM" id="SSF52540">
    <property type="entry name" value="P-loop containing nucleoside triphosphate hydrolases"/>
    <property type="match status" value="1"/>
</dbReference>
<gene>
    <name evidence="13" type="primary">mcmL</name>
    <name evidence="10" type="synonym">icmF</name>
    <name evidence="13" type="ORF">MTBBW1_1310068</name>
</gene>
<evidence type="ECO:0000256" key="8">
    <source>
        <dbReference type="ARBA" id="ARBA00023235"/>
    </source>
</evidence>
<feature type="binding site" evidence="10">
    <location>
        <position position="788"/>
    </location>
    <ligand>
        <name>substrate</name>
    </ligand>
</feature>
<keyword evidence="5 10" id="KW-0378">Hydrolase</keyword>
<sequence length="1111" mass="123818">MTMPVQIYKPQNRIRVVTATSLFDGHDASINIMRRILQDTGAEVIHIGHNRSAGEIVDAAIEEDAQGIAVSSYQGGHMEFFKYIVDLLREKNAPEIRVFGGGGGVIIPTEIKELHEYGVARIYSPEDGASMGLQGMINDMMERMDFSTVEKRGADFSNLSIEDKYITANCITAVLEAKERNDSSLSSIMDMLSGKKGDRKIPVIGLTGTGGAGKSSLTDELILRFLRDFPDIHIAIISCDPSRRKTGGALLGDRIRMNSIETGRVYMRSLATRESQSELPASLPEAIDVVKAAGYDLVIAETAGIGQGDSRIIDLVDLSIYVMTAEFGAPSQLEKIDMLDYADIVVLNKFEKRGSEDALRDVRKQVQRNRKAWDTPPDKMPVYGTIASKFNDDGVTAFYHGLIDMLNSNAGCAFETAIPRSDIRASSSKTIIIPPERVRYLAEIADTVRNYHQTTQAQAEALRQLWHLEVSRDIIEHSSGDRDSQSCETASTSASSSSASVSSHNILDRLKDAIAEAQKSIDKETRETIDQWENLKSSYSGDELVYNVRDKEIRVPLHTKSLSHSKIPKVCIPGYSDPGELYKWMRKENVPGRFPYTAGVFPLKRTDEDPTRMFAGEGGPADTNKRFKMLSGSYPAKRLSTAFDSVTLYGCDPDIRPDIYGKIGNSGVSICTLDDVKVLYGGFDLCASNTSVSMTINGPAPIMLAMFMNTAISQQVERFKDEHGKEPREDELATIRQKALSSVRGTVQADILKEDQGQNTCIFSIEFALKMMGDIQQFFINNAIRNFYSVSISGYHIAEAGANPITQLALTLANGFTYVEYYLSRGMDIDSFAPSLSFFFSNGMDPEYTVIGRVARRIWAVAMKYLYKGNGQSQRLKYHIQTSGRSLHSREIQFNDIRTTLQALCAVYDNCNSLHTNAFDEAITTPSEESVRRALAIQLIINREWGLAKNENTLQGSFIVDELTDLVEEAVLVEFERITERGGVLGAMESGYQRSRIQEESMYYEHLKHSGQYPIIGVNTFEDPNADYEEMMSCLELSRSTEEQKNEQLRRLSNFNEKHETVSEKALRKLQETALQGGNMFEELMSTVQHCSLGSITQALYDVGGRYRRNM</sequence>